<keyword evidence="1" id="KW-0547">Nucleotide-binding</keyword>
<gene>
    <name evidence="3" type="ORF">HK415_06440</name>
</gene>
<dbReference type="NCBIfam" id="NF040713">
    <property type="entry name" value="ZapE"/>
    <property type="match status" value="1"/>
</dbReference>
<dbReference type="SUPFAM" id="SSF52540">
    <property type="entry name" value="P-loop containing nucleoside triphosphate hydrolases"/>
    <property type="match status" value="1"/>
</dbReference>
<sequence>MLKRVGSVRAVYESELEARGYASDPAQLRGIEALERCATEWAAYKEQRSNAFKKLINRPPIPRGVYMHGGVGRGKSFLMDCFFQAVPVVRKTRLHFHEFMREVHRELAELQGMQNPLDELGARIARRYRLVCFDEFHVADITDAMILHRLLDALFDNGVGFVTTSNFRPDDLYPNGLHRERILPAIALLNDKLEVISVDNGTDYRRRTMEQVKLYHTPLGAQADAEMHDAFTRLAASHDEDPLLHIEHREIRARRKAGGVIWFDFRTLCGGPRSQNDYLEIATQFHTVLLSDVPRMSARTASEARRFTWLVDVLYDRRVKLILSAEVPPEALYTEGPLAHEFPRTVSRLNEMQSTDFLALEHRTVDTRLT</sequence>
<protein>
    <submittedName>
        <fullName evidence="3">Cell division protein ZapE</fullName>
    </submittedName>
</protein>
<evidence type="ECO:0000313" key="3">
    <source>
        <dbReference type="EMBL" id="NNU42882.1"/>
    </source>
</evidence>
<evidence type="ECO:0000313" key="4">
    <source>
        <dbReference type="Proteomes" id="UP000552954"/>
    </source>
</evidence>
<keyword evidence="3" id="KW-0132">Cell division</keyword>
<dbReference type="GO" id="GO:0005524">
    <property type="term" value="F:ATP binding"/>
    <property type="evidence" value="ECO:0007669"/>
    <property type="project" value="UniProtKB-KW"/>
</dbReference>
<reference evidence="3 4" key="2">
    <citation type="submission" date="2020-06" db="EMBL/GenBank/DDBJ databases">
        <title>Ramlibacter rhizophilus sp. nov., isolated from rhizosphere soil of national flower Mugunghwa from South Korea.</title>
        <authorList>
            <person name="Zheng-Fei Y."/>
            <person name="Huan T."/>
        </authorList>
    </citation>
    <scope>NUCLEOTIDE SEQUENCE [LARGE SCALE GENOMIC DNA]</scope>
    <source>
        <strain evidence="3 4">B156</strain>
    </source>
</reference>
<dbReference type="InterPro" id="IPR027417">
    <property type="entry name" value="P-loop_NTPase"/>
</dbReference>
<dbReference type="GO" id="GO:0016887">
    <property type="term" value="F:ATP hydrolysis activity"/>
    <property type="evidence" value="ECO:0007669"/>
    <property type="project" value="InterPro"/>
</dbReference>
<dbReference type="Proteomes" id="UP000552954">
    <property type="component" value="Unassembled WGS sequence"/>
</dbReference>
<keyword evidence="2" id="KW-0067">ATP-binding</keyword>
<keyword evidence="4" id="KW-1185">Reference proteome</keyword>
<dbReference type="EMBL" id="JABFCS010000001">
    <property type="protein sequence ID" value="NNU42882.1"/>
    <property type="molecule type" value="Genomic_DNA"/>
</dbReference>
<reference evidence="3 4" key="1">
    <citation type="submission" date="2020-05" db="EMBL/GenBank/DDBJ databases">
        <authorList>
            <person name="Khan S.A."/>
            <person name="Jeon C.O."/>
            <person name="Chun B.H."/>
        </authorList>
    </citation>
    <scope>NUCLEOTIDE SEQUENCE [LARGE SCALE GENOMIC DNA]</scope>
    <source>
        <strain evidence="3 4">B156</strain>
    </source>
</reference>
<dbReference type="Pfam" id="PF03969">
    <property type="entry name" value="AFG1_ATPase"/>
    <property type="match status" value="1"/>
</dbReference>
<proteinExistence type="predicted"/>
<dbReference type="PANTHER" id="PTHR12169">
    <property type="entry name" value="ATPASE N2B"/>
    <property type="match status" value="1"/>
</dbReference>
<accession>A0A849K321</accession>
<organism evidence="3 4">
    <name type="scientific">Ramlibacter montanisoli</name>
    <dbReference type="NCBI Taxonomy" id="2732512"/>
    <lineage>
        <taxon>Bacteria</taxon>
        <taxon>Pseudomonadati</taxon>
        <taxon>Pseudomonadota</taxon>
        <taxon>Betaproteobacteria</taxon>
        <taxon>Burkholderiales</taxon>
        <taxon>Comamonadaceae</taxon>
        <taxon>Ramlibacter</taxon>
    </lineage>
</organism>
<evidence type="ECO:0000256" key="2">
    <source>
        <dbReference type="ARBA" id="ARBA00022840"/>
    </source>
</evidence>
<dbReference type="GO" id="GO:0051301">
    <property type="term" value="P:cell division"/>
    <property type="evidence" value="ECO:0007669"/>
    <property type="project" value="UniProtKB-KW"/>
</dbReference>
<evidence type="ECO:0000256" key="1">
    <source>
        <dbReference type="ARBA" id="ARBA00022741"/>
    </source>
</evidence>
<dbReference type="RefSeq" id="WP_171557476.1">
    <property type="nucleotide sequence ID" value="NZ_JABFCS010000001.1"/>
</dbReference>
<dbReference type="GO" id="GO:0005737">
    <property type="term" value="C:cytoplasm"/>
    <property type="evidence" value="ECO:0007669"/>
    <property type="project" value="TreeGrafter"/>
</dbReference>
<keyword evidence="3" id="KW-0131">Cell cycle</keyword>
<name>A0A849K321_9BURK</name>
<dbReference type="AlphaFoldDB" id="A0A849K321"/>
<dbReference type="InterPro" id="IPR005654">
    <property type="entry name" value="ATPase_AFG1-like"/>
</dbReference>
<comment type="caution">
    <text evidence="3">The sequence shown here is derived from an EMBL/GenBank/DDBJ whole genome shotgun (WGS) entry which is preliminary data.</text>
</comment>
<dbReference type="Gene3D" id="3.40.50.300">
    <property type="entry name" value="P-loop containing nucleotide triphosphate hydrolases"/>
    <property type="match status" value="1"/>
</dbReference>
<dbReference type="PANTHER" id="PTHR12169:SF6">
    <property type="entry name" value="AFG1-LIKE ATPASE"/>
    <property type="match status" value="1"/>
</dbReference>